<name>A0A2P8E0J9_9BACT</name>
<evidence type="ECO:0000259" key="1">
    <source>
        <dbReference type="Pfam" id="PF02602"/>
    </source>
</evidence>
<dbReference type="GO" id="GO:0006780">
    <property type="term" value="P:uroporphyrinogen III biosynthetic process"/>
    <property type="evidence" value="ECO:0007669"/>
    <property type="project" value="InterPro"/>
</dbReference>
<keyword evidence="3" id="KW-1185">Reference proteome</keyword>
<comment type="caution">
    <text evidence="2">The sequence shown here is derived from an EMBL/GenBank/DDBJ whole genome shotgun (WGS) entry which is preliminary data.</text>
</comment>
<reference evidence="2 3" key="1">
    <citation type="submission" date="2018-03" db="EMBL/GenBank/DDBJ databases">
        <title>Genomic Encyclopedia of Archaeal and Bacterial Type Strains, Phase II (KMG-II): from individual species to whole genera.</title>
        <authorList>
            <person name="Goeker M."/>
        </authorList>
    </citation>
    <scope>NUCLEOTIDE SEQUENCE [LARGE SCALE GENOMIC DNA]</scope>
    <source>
        <strain evidence="2 3">DSM 28057</strain>
    </source>
</reference>
<dbReference type="OrthoDB" id="1149788at2"/>
<gene>
    <name evidence="2" type="ORF">CLV48_10888</name>
</gene>
<organism evidence="2 3">
    <name type="scientific">Cecembia rubra</name>
    <dbReference type="NCBI Taxonomy" id="1485585"/>
    <lineage>
        <taxon>Bacteria</taxon>
        <taxon>Pseudomonadati</taxon>
        <taxon>Bacteroidota</taxon>
        <taxon>Cytophagia</taxon>
        <taxon>Cytophagales</taxon>
        <taxon>Cyclobacteriaceae</taxon>
        <taxon>Cecembia</taxon>
    </lineage>
</organism>
<dbReference type="Proteomes" id="UP000240708">
    <property type="component" value="Unassembled WGS sequence"/>
</dbReference>
<accession>A0A2P8E0J9</accession>
<dbReference type="InterPro" id="IPR003754">
    <property type="entry name" value="4pyrrol_synth_uPrphyn_synth"/>
</dbReference>
<dbReference type="PANTHER" id="PTHR12390">
    <property type="entry name" value="UROPORPHYRINOGEN III SYNTHASE"/>
    <property type="match status" value="1"/>
</dbReference>
<evidence type="ECO:0000313" key="3">
    <source>
        <dbReference type="Proteomes" id="UP000240708"/>
    </source>
</evidence>
<evidence type="ECO:0000313" key="2">
    <source>
        <dbReference type="EMBL" id="PSL02979.1"/>
    </source>
</evidence>
<dbReference type="CDD" id="cd06578">
    <property type="entry name" value="HemD"/>
    <property type="match status" value="1"/>
</dbReference>
<dbReference type="RefSeq" id="WP_106567985.1">
    <property type="nucleotide sequence ID" value="NZ_JAUVYL010000049.1"/>
</dbReference>
<sequence length="257" mass="29661">MSKTAKDRLNPVRSILVSQPRPADEKSPYFQLAEKYNLKIDFRPFIQVEPVPVKDFRKQKIDILKHTAIIFTSRNAIDHFFTICKELKVEMPAEMKYFCISEQTAHYLQKYVVIRKRKLFVGQKTASDLFDYFKKHKSEKYLFPCSDIRKDDIPEYLDKMGISYTEAIIYHTVAANLSDLKDIKYDVLAFFSPSGIKSLKQNFPDFEQNNTRIAAFGPTTAKEVLNQGLILDIEAPMPNAPSMTGALELYIKKANNL</sequence>
<dbReference type="Pfam" id="PF02602">
    <property type="entry name" value="HEM4"/>
    <property type="match status" value="1"/>
</dbReference>
<dbReference type="GO" id="GO:0005829">
    <property type="term" value="C:cytosol"/>
    <property type="evidence" value="ECO:0007669"/>
    <property type="project" value="TreeGrafter"/>
</dbReference>
<dbReference type="EMBL" id="PYGF01000008">
    <property type="protein sequence ID" value="PSL02979.1"/>
    <property type="molecule type" value="Genomic_DNA"/>
</dbReference>
<dbReference type="SUPFAM" id="SSF69618">
    <property type="entry name" value="HemD-like"/>
    <property type="match status" value="1"/>
</dbReference>
<dbReference type="InterPro" id="IPR036108">
    <property type="entry name" value="4pyrrol_syn_uPrphyn_synt_sf"/>
</dbReference>
<dbReference type="GO" id="GO:0004852">
    <property type="term" value="F:uroporphyrinogen-III synthase activity"/>
    <property type="evidence" value="ECO:0007669"/>
    <property type="project" value="InterPro"/>
</dbReference>
<dbReference type="InterPro" id="IPR039793">
    <property type="entry name" value="UROS/Hem4"/>
</dbReference>
<proteinExistence type="predicted"/>
<dbReference type="Gene3D" id="3.40.50.10090">
    <property type="match status" value="2"/>
</dbReference>
<protein>
    <submittedName>
        <fullName evidence="2">Uroporphyrinogen-III synthase</fullName>
    </submittedName>
</protein>
<dbReference type="AlphaFoldDB" id="A0A2P8E0J9"/>
<feature type="domain" description="Tetrapyrrole biosynthesis uroporphyrinogen III synthase" evidence="1">
    <location>
        <begin position="31"/>
        <end position="244"/>
    </location>
</feature>
<dbReference type="PANTHER" id="PTHR12390:SF0">
    <property type="entry name" value="UROPORPHYRINOGEN-III SYNTHASE"/>
    <property type="match status" value="1"/>
</dbReference>